<dbReference type="EMBL" id="FNWO01000009">
    <property type="protein sequence ID" value="SEH44048.1"/>
    <property type="molecule type" value="Genomic_DNA"/>
</dbReference>
<evidence type="ECO:0000313" key="3">
    <source>
        <dbReference type="Proteomes" id="UP000182983"/>
    </source>
</evidence>
<name>A0A1H6ICA4_MAGFU</name>
<organism evidence="2 3">
    <name type="scientific">Magnetospirillum fulvum</name>
    <name type="common">Rhodospirillum fulvum</name>
    <dbReference type="NCBI Taxonomy" id="1082"/>
    <lineage>
        <taxon>Bacteria</taxon>
        <taxon>Pseudomonadati</taxon>
        <taxon>Pseudomonadota</taxon>
        <taxon>Alphaproteobacteria</taxon>
        <taxon>Rhodospirillales</taxon>
        <taxon>Rhodospirillaceae</taxon>
        <taxon>Magnetospirillum</taxon>
    </lineage>
</organism>
<gene>
    <name evidence="2" type="ORF">SAMN04244559_02331</name>
</gene>
<dbReference type="RefSeq" id="WP_074768725.1">
    <property type="nucleotide sequence ID" value="NZ_FNWO01000009.1"/>
</dbReference>
<evidence type="ECO:0008006" key="4">
    <source>
        <dbReference type="Google" id="ProtNLM"/>
    </source>
</evidence>
<feature type="signal peptide" evidence="1">
    <location>
        <begin position="1"/>
        <end position="19"/>
    </location>
</feature>
<feature type="chain" id="PRO_5010267469" description="Lipoprotein" evidence="1">
    <location>
        <begin position="20"/>
        <end position="76"/>
    </location>
</feature>
<keyword evidence="1" id="KW-0732">Signal</keyword>
<evidence type="ECO:0000256" key="1">
    <source>
        <dbReference type="SAM" id="SignalP"/>
    </source>
</evidence>
<dbReference type="PROSITE" id="PS51257">
    <property type="entry name" value="PROKAR_LIPOPROTEIN"/>
    <property type="match status" value="1"/>
</dbReference>
<dbReference type="AlphaFoldDB" id="A0A1H6ICA4"/>
<reference evidence="3" key="1">
    <citation type="submission" date="2016-10" db="EMBL/GenBank/DDBJ databases">
        <authorList>
            <person name="Varghese N."/>
            <person name="Submissions S."/>
        </authorList>
    </citation>
    <scope>NUCLEOTIDE SEQUENCE [LARGE SCALE GENOMIC DNA]</scope>
    <source>
        <strain evidence="3">DSM 13234</strain>
    </source>
</reference>
<protein>
    <recommendedName>
        <fullName evidence="4">Lipoprotein</fullName>
    </recommendedName>
</protein>
<evidence type="ECO:0000313" key="2">
    <source>
        <dbReference type="EMBL" id="SEH44048.1"/>
    </source>
</evidence>
<keyword evidence="3" id="KW-1185">Reference proteome</keyword>
<accession>A0A1H6ICA4</accession>
<sequence length="76" mass="8404">MVKCLAAILLCTALSGCIIQPLPPGRTVYYAEPAYAPPPVYYAPPPPPRYFAPGGGYGYGYGPSYPRPHHHFRPWR</sequence>
<proteinExistence type="predicted"/>
<dbReference type="Proteomes" id="UP000182983">
    <property type="component" value="Unassembled WGS sequence"/>
</dbReference>